<reference evidence="2 3" key="1">
    <citation type="submission" date="2024-01" db="EMBL/GenBank/DDBJ databases">
        <title>A draft genome for the cacao thread blight pathogen Marasmiellus scandens.</title>
        <authorList>
            <person name="Baruah I.K."/>
            <person name="Leung J."/>
            <person name="Bukari Y."/>
            <person name="Amoako-Attah I."/>
            <person name="Meinhardt L.W."/>
            <person name="Bailey B.A."/>
            <person name="Cohen S.P."/>
        </authorList>
    </citation>
    <scope>NUCLEOTIDE SEQUENCE [LARGE SCALE GENOMIC DNA]</scope>
    <source>
        <strain evidence="2 3">GH-19</strain>
    </source>
</reference>
<organism evidence="2 3">
    <name type="scientific">Marasmiellus scandens</name>
    <dbReference type="NCBI Taxonomy" id="2682957"/>
    <lineage>
        <taxon>Eukaryota</taxon>
        <taxon>Fungi</taxon>
        <taxon>Dikarya</taxon>
        <taxon>Basidiomycota</taxon>
        <taxon>Agaricomycotina</taxon>
        <taxon>Agaricomycetes</taxon>
        <taxon>Agaricomycetidae</taxon>
        <taxon>Agaricales</taxon>
        <taxon>Marasmiineae</taxon>
        <taxon>Omphalotaceae</taxon>
        <taxon>Marasmiellus</taxon>
    </lineage>
</organism>
<feature type="region of interest" description="Disordered" evidence="1">
    <location>
        <begin position="208"/>
        <end position="240"/>
    </location>
</feature>
<accession>A0ABR1K5Q8</accession>
<dbReference type="Proteomes" id="UP001498398">
    <property type="component" value="Unassembled WGS sequence"/>
</dbReference>
<evidence type="ECO:0000313" key="3">
    <source>
        <dbReference type="Proteomes" id="UP001498398"/>
    </source>
</evidence>
<dbReference type="EMBL" id="JBANRG010000002">
    <property type="protein sequence ID" value="KAK7470448.1"/>
    <property type="molecule type" value="Genomic_DNA"/>
</dbReference>
<protein>
    <submittedName>
        <fullName evidence="2">Uncharacterized protein</fullName>
    </submittedName>
</protein>
<feature type="region of interest" description="Disordered" evidence="1">
    <location>
        <begin position="39"/>
        <end position="119"/>
    </location>
</feature>
<gene>
    <name evidence="2" type="ORF">VKT23_001873</name>
</gene>
<sequence length="267" mass="31238">MDNNNKLWIKNQAIFIENWFPHLKTPELEKPNPLTVWNDDINVRSTPSNTPSDTTNNGSDHDDDNGDEPPHYPPNPDLPFYIPETSDDDNSSYHPSSSHRDSEYTSTSPDTGNDWLNWPLEYTDSDQTHDELFKPDVTIEEEEYIRQRREEIQEERRRHHEEQQRIGQEHQRRINEIIAQRSRADFSDILHQNPPPRVDFSNILGRQQRNQSSPLDVSMRSARPPSPPIMPTAVQNPETAPVPNIFSFREADQQEWLCLNPNQTRTR</sequence>
<evidence type="ECO:0000313" key="2">
    <source>
        <dbReference type="EMBL" id="KAK7470448.1"/>
    </source>
</evidence>
<proteinExistence type="predicted"/>
<feature type="compositionally biased region" description="Low complexity" evidence="1">
    <location>
        <begin position="45"/>
        <end position="58"/>
    </location>
</feature>
<evidence type="ECO:0000256" key="1">
    <source>
        <dbReference type="SAM" id="MobiDB-lite"/>
    </source>
</evidence>
<name>A0ABR1K5Q8_9AGAR</name>
<comment type="caution">
    <text evidence="2">The sequence shown here is derived from an EMBL/GenBank/DDBJ whole genome shotgun (WGS) entry which is preliminary data.</text>
</comment>
<keyword evidence="3" id="KW-1185">Reference proteome</keyword>